<evidence type="ECO:0000256" key="1">
    <source>
        <dbReference type="ARBA" id="ARBA00023157"/>
    </source>
</evidence>
<feature type="signal peptide" evidence="2">
    <location>
        <begin position="1"/>
        <end position="20"/>
    </location>
</feature>
<dbReference type="EMBL" id="FN315908">
    <property type="protein sequence ID" value="CAX71640.1"/>
    <property type="molecule type" value="mRNA"/>
</dbReference>
<feature type="chain" id="PRO_5002911492" evidence="2">
    <location>
        <begin position="21"/>
        <end position="185"/>
    </location>
</feature>
<dbReference type="PROSITE" id="PS50015">
    <property type="entry name" value="SAP_B"/>
    <property type="match status" value="1"/>
</dbReference>
<keyword evidence="2" id="KW-0732">Signal</keyword>
<organism evidence="4">
    <name type="scientific">Schistosoma japonicum</name>
    <name type="common">Blood fluke</name>
    <dbReference type="NCBI Taxonomy" id="6182"/>
    <lineage>
        <taxon>Eukaryota</taxon>
        <taxon>Metazoa</taxon>
        <taxon>Spiralia</taxon>
        <taxon>Lophotrochozoa</taxon>
        <taxon>Platyhelminthes</taxon>
        <taxon>Trematoda</taxon>
        <taxon>Digenea</taxon>
        <taxon>Strigeidida</taxon>
        <taxon>Schistosomatoidea</taxon>
        <taxon>Schistosomatidae</taxon>
        <taxon>Schistosoma</taxon>
    </lineage>
</organism>
<feature type="domain" description="Saposin B-type" evidence="3">
    <location>
        <begin position="33"/>
        <end position="114"/>
    </location>
</feature>
<evidence type="ECO:0000259" key="3">
    <source>
        <dbReference type="PROSITE" id="PS50015"/>
    </source>
</evidence>
<dbReference type="InterPro" id="IPR011001">
    <property type="entry name" value="Saposin-like"/>
</dbReference>
<reference evidence="4" key="1">
    <citation type="journal article" date="2009" name="Nature">
        <title>The Schistosoma japonicum genome reveals features of host-parasite interplay.</title>
        <authorList>
            <person name="Liu F."/>
            <person name="Zhou Y."/>
            <person name="Wang Z.Q."/>
            <person name="Lu G."/>
            <person name="Zheng H."/>
            <person name="Brindley P.J."/>
            <person name="McManus D.P."/>
            <person name="Blair D."/>
            <person name="Zhang Q.H."/>
            <person name="Zhong Y."/>
            <person name="Wang S."/>
            <person name="Han Z.G."/>
            <person name="Chen Z."/>
        </authorList>
    </citation>
    <scope>NUCLEOTIDE SEQUENCE</scope>
    <source>
        <strain evidence="4">Anhui</strain>
    </source>
</reference>
<reference evidence="4" key="2">
    <citation type="submission" date="2009-03" db="EMBL/GenBank/DDBJ databases">
        <authorList>
            <person name="Gang L."/>
        </authorList>
    </citation>
    <scope>NUCLEOTIDE SEQUENCE</scope>
    <source>
        <strain evidence="4">Anhui</strain>
    </source>
</reference>
<dbReference type="AlphaFoldDB" id="C1LAB2"/>
<accession>C1LAB2</accession>
<dbReference type="InterPro" id="IPR008139">
    <property type="entry name" value="SaposinB_dom"/>
</dbReference>
<evidence type="ECO:0000256" key="2">
    <source>
        <dbReference type="SAM" id="SignalP"/>
    </source>
</evidence>
<keyword evidence="1" id="KW-1015">Disulfide bond</keyword>
<dbReference type="SUPFAM" id="SSF47862">
    <property type="entry name" value="Saposin"/>
    <property type="match status" value="1"/>
</dbReference>
<dbReference type="Gene3D" id="1.10.225.10">
    <property type="entry name" value="Saposin-like"/>
    <property type="match status" value="1"/>
</dbReference>
<protein>
    <submittedName>
        <fullName evidence="4">Saposin B domain-containing protein</fullName>
    </submittedName>
</protein>
<evidence type="ECO:0000313" key="4">
    <source>
        <dbReference type="EMBL" id="CAX71640.1"/>
    </source>
</evidence>
<proteinExistence type="evidence at transcript level"/>
<name>C1LAB2_SCHJA</name>
<sequence>MLKRLFILIVILGVNEVTLGLENSVSPLKQPNCRLLCGTCLCLARITQRFLEFEPFIPIMSEIISPLCHLIPKEEWKNKCLDVTDNLPEKIIQFAEHMNILDECSKLGMCHKNHSMMSNFEFTSCKKHISQLFLKEHMNYWLSLDQNGKCKNTFIMNLCKHHAADTDKCIETLETIVKFLVQFTI</sequence>